<name>A0A1V1P5R6_9BACT</name>
<dbReference type="InterPro" id="IPR011856">
    <property type="entry name" value="tRNA_endonuc-like_dom_sf"/>
</dbReference>
<dbReference type="SUPFAM" id="SSF52980">
    <property type="entry name" value="Restriction endonuclease-like"/>
    <property type="match status" value="1"/>
</dbReference>
<sequence>MDKYASLAKQRDTELNEKLDKFASHAELRDAKLDARLDRLAGIVEKTDTKLDKKLKKIGKIVGGVTKNIGELAEEQFYKSCTKSMSIGDLTFHSIDRNLHRLANGIEDEFDIVLTNDNAALVVEVKHKFHPNDVTDVLKKLDNYKLLFPLYAKYSIYGAVAGMILPKKTIDLAKKYHLFVLTHEGNNLKLLHTPEHKSH</sequence>
<evidence type="ECO:0008006" key="3">
    <source>
        <dbReference type="Google" id="ProtNLM"/>
    </source>
</evidence>
<dbReference type="Proteomes" id="UP000189670">
    <property type="component" value="Unassembled WGS sequence"/>
</dbReference>
<dbReference type="PANTHER" id="PTHR38753:SF1">
    <property type="entry name" value="SLR1441 PROTEIN"/>
    <property type="match status" value="1"/>
</dbReference>
<dbReference type="Gene3D" id="3.40.1350.10">
    <property type="match status" value="1"/>
</dbReference>
<gene>
    <name evidence="1" type="ORF">OMM_03448</name>
</gene>
<dbReference type="GO" id="GO:0003676">
    <property type="term" value="F:nucleic acid binding"/>
    <property type="evidence" value="ECO:0007669"/>
    <property type="project" value="InterPro"/>
</dbReference>
<protein>
    <recommendedName>
        <fullName evidence="3">DUF3782 domain-containing protein</fullName>
    </recommendedName>
</protein>
<proteinExistence type="predicted"/>
<dbReference type="AlphaFoldDB" id="A0A1V1P5R6"/>
<organism evidence="1 2">
    <name type="scientific">Candidatus Magnetoglobus multicellularis str. Araruama</name>
    <dbReference type="NCBI Taxonomy" id="890399"/>
    <lineage>
        <taxon>Bacteria</taxon>
        <taxon>Pseudomonadati</taxon>
        <taxon>Thermodesulfobacteriota</taxon>
        <taxon>Desulfobacteria</taxon>
        <taxon>Desulfobacterales</taxon>
        <taxon>Desulfobacteraceae</taxon>
        <taxon>Candidatus Magnetoglobus</taxon>
    </lineage>
</organism>
<accession>A0A1V1P5R6</accession>
<comment type="caution">
    <text evidence="1">The sequence shown here is derived from an EMBL/GenBank/DDBJ whole genome shotgun (WGS) entry which is preliminary data.</text>
</comment>
<evidence type="ECO:0000313" key="1">
    <source>
        <dbReference type="EMBL" id="ETR70144.1"/>
    </source>
</evidence>
<reference evidence="2" key="1">
    <citation type="submission" date="2012-11" db="EMBL/GenBank/DDBJ databases">
        <authorList>
            <person name="Lucero-Rivera Y.E."/>
            <person name="Tovar-Ramirez D."/>
        </authorList>
    </citation>
    <scope>NUCLEOTIDE SEQUENCE [LARGE SCALE GENOMIC DNA]</scope>
    <source>
        <strain evidence="2">Araruama</strain>
    </source>
</reference>
<dbReference type="InterPro" id="IPR011335">
    <property type="entry name" value="Restrct_endonuc-II-like"/>
</dbReference>
<dbReference type="PANTHER" id="PTHR38753">
    <property type="entry name" value="SLR1441 PROTEIN"/>
    <property type="match status" value="1"/>
</dbReference>
<evidence type="ECO:0000313" key="2">
    <source>
        <dbReference type="Proteomes" id="UP000189670"/>
    </source>
</evidence>
<dbReference type="EMBL" id="ATBP01000478">
    <property type="protein sequence ID" value="ETR70144.1"/>
    <property type="molecule type" value="Genomic_DNA"/>
</dbReference>